<dbReference type="AlphaFoldDB" id="A0A238J7N3"/>
<sequence length="212" mass="24849">MTFVVPYVDVRYMHDDGMRFFDRKQEKQIEAALLTAEPRQENRKLQLEPDFPRSKAADLIQEPYFGYFMIHEDWARQNRLRVSRDWFCGQVETSRYGNYLVYSTASMEAAFRECLEYSQSEFANIKDWSVDREKGPIEISRKKHPKDWTELSELREPRALPDPWIPARACLSTAWPYDVFCFDELLYLNANIALTGTGLVPTLCTAEILPNS</sequence>
<dbReference type="OrthoDB" id="9851254at2"/>
<proteinExistence type="predicted"/>
<dbReference type="RefSeq" id="WP_099242806.1">
    <property type="nucleotide sequence ID" value="NZ_FXXP01000001.1"/>
</dbReference>
<name>A0A238J7N3_9RHOB</name>
<evidence type="ECO:0000313" key="2">
    <source>
        <dbReference type="Proteomes" id="UP000225972"/>
    </source>
</evidence>
<reference evidence="2" key="1">
    <citation type="submission" date="2017-05" db="EMBL/GenBank/DDBJ databases">
        <authorList>
            <person name="Rodrigo-Torres L."/>
            <person name="Arahal R. D."/>
            <person name="Lucena T."/>
        </authorList>
    </citation>
    <scope>NUCLEOTIDE SEQUENCE [LARGE SCALE GENOMIC DNA]</scope>
    <source>
        <strain evidence="2">CECT 8649</strain>
    </source>
</reference>
<protein>
    <submittedName>
        <fullName evidence="1">Uncharacterized protein</fullName>
    </submittedName>
</protein>
<organism evidence="1 2">
    <name type="scientific">Pelagimonas phthalicica</name>
    <dbReference type="NCBI Taxonomy" id="1037362"/>
    <lineage>
        <taxon>Bacteria</taxon>
        <taxon>Pseudomonadati</taxon>
        <taxon>Pseudomonadota</taxon>
        <taxon>Alphaproteobacteria</taxon>
        <taxon>Rhodobacterales</taxon>
        <taxon>Roseobacteraceae</taxon>
        <taxon>Pelagimonas</taxon>
    </lineage>
</organism>
<evidence type="ECO:0000313" key="1">
    <source>
        <dbReference type="EMBL" id="SMX26751.1"/>
    </source>
</evidence>
<gene>
    <name evidence="1" type="ORF">TRP8649_00836</name>
</gene>
<accession>A0A238J7N3</accession>
<keyword evidence="2" id="KW-1185">Reference proteome</keyword>
<dbReference type="EMBL" id="FXXP01000001">
    <property type="protein sequence ID" value="SMX26751.1"/>
    <property type="molecule type" value="Genomic_DNA"/>
</dbReference>
<dbReference type="Proteomes" id="UP000225972">
    <property type="component" value="Unassembled WGS sequence"/>
</dbReference>